<dbReference type="EMBL" id="JACIEN010000003">
    <property type="protein sequence ID" value="MBB4017754.1"/>
    <property type="molecule type" value="Genomic_DNA"/>
</dbReference>
<keyword evidence="1" id="KW-1133">Transmembrane helix</keyword>
<dbReference type="PIRSF" id="PIRSF033239">
    <property type="entry name" value="ExoD"/>
    <property type="match status" value="1"/>
</dbReference>
<feature type="transmembrane region" description="Helical" evidence="1">
    <location>
        <begin position="169"/>
        <end position="198"/>
    </location>
</feature>
<organism evidence="2 3">
    <name type="scientific">Chelatococcus caeni</name>
    <dbReference type="NCBI Taxonomy" id="1348468"/>
    <lineage>
        <taxon>Bacteria</taxon>
        <taxon>Pseudomonadati</taxon>
        <taxon>Pseudomonadota</taxon>
        <taxon>Alphaproteobacteria</taxon>
        <taxon>Hyphomicrobiales</taxon>
        <taxon>Chelatococcaceae</taxon>
        <taxon>Chelatococcus</taxon>
    </lineage>
</organism>
<evidence type="ECO:0000313" key="3">
    <source>
        <dbReference type="Proteomes" id="UP000577362"/>
    </source>
</evidence>
<evidence type="ECO:0000256" key="1">
    <source>
        <dbReference type="SAM" id="Phobius"/>
    </source>
</evidence>
<keyword evidence="3" id="KW-1185">Reference proteome</keyword>
<accession>A0A840BXF7</accession>
<comment type="caution">
    <text evidence="2">The sequence shown here is derived from an EMBL/GenBank/DDBJ whole genome shotgun (WGS) entry which is preliminary data.</text>
</comment>
<dbReference type="PANTHER" id="PTHR41795">
    <property type="entry name" value="EXOPOLYSACCHARIDE SYNTHESIS PROTEIN"/>
    <property type="match status" value="1"/>
</dbReference>
<dbReference type="Proteomes" id="UP000577362">
    <property type="component" value="Unassembled WGS sequence"/>
</dbReference>
<sequence length="201" mass="21347">MSTLPRTSAVLNALTVGEGEYLTVDEILQTLRQQAFALLVVVLGLPNCLPMPPPIPLICGFVLAFVALQMALGRQAPWLPRRLLRKSVARADVSRAVERAMPVLRRLERMSRPRLQFFATQPGMRAMGLILLVVALGLLVSAPFIGQIPLGLAACLIGLGLVERDGLVIILGMTAGVFGIGLSLGFIVAIVSGIAALVGYA</sequence>
<dbReference type="Pfam" id="PF06055">
    <property type="entry name" value="ExoD"/>
    <property type="match status" value="1"/>
</dbReference>
<protein>
    <recommendedName>
        <fullName evidence="4">Exopolysaccharide biosynthesis protein exod</fullName>
    </recommendedName>
</protein>
<dbReference type="PANTHER" id="PTHR41795:SF1">
    <property type="entry name" value="EXOPOLYSACCHARIDE SYNTHESIS PROTEIN"/>
    <property type="match status" value="1"/>
</dbReference>
<keyword evidence="1" id="KW-0812">Transmembrane</keyword>
<proteinExistence type="predicted"/>
<feature type="transmembrane region" description="Helical" evidence="1">
    <location>
        <begin position="55"/>
        <end position="72"/>
    </location>
</feature>
<name>A0A840BXF7_9HYPH</name>
<dbReference type="RefSeq" id="WP_019401248.1">
    <property type="nucleotide sequence ID" value="NZ_JACIEN010000003.1"/>
</dbReference>
<evidence type="ECO:0000313" key="2">
    <source>
        <dbReference type="EMBL" id="MBB4017754.1"/>
    </source>
</evidence>
<dbReference type="AlphaFoldDB" id="A0A840BXF7"/>
<gene>
    <name evidence="2" type="ORF">GGR16_002788</name>
</gene>
<evidence type="ECO:0008006" key="4">
    <source>
        <dbReference type="Google" id="ProtNLM"/>
    </source>
</evidence>
<dbReference type="InterPro" id="IPR010331">
    <property type="entry name" value="ExoD"/>
</dbReference>
<reference evidence="2 3" key="1">
    <citation type="submission" date="2020-08" db="EMBL/GenBank/DDBJ databases">
        <title>Genomic Encyclopedia of Type Strains, Phase IV (KMG-IV): sequencing the most valuable type-strain genomes for metagenomic binning, comparative biology and taxonomic classification.</title>
        <authorList>
            <person name="Goeker M."/>
        </authorList>
    </citation>
    <scope>NUCLEOTIDE SEQUENCE [LARGE SCALE GENOMIC DNA]</scope>
    <source>
        <strain evidence="2 3">DSM 103737</strain>
    </source>
</reference>
<keyword evidence="1" id="KW-0472">Membrane</keyword>